<dbReference type="KEGG" id="btp:D805_1286"/>
<dbReference type="InterPro" id="IPR006938">
    <property type="entry name" value="DUF624"/>
</dbReference>
<dbReference type="PATRIC" id="fig|1254439.12.peg.1279"/>
<feature type="transmembrane region" description="Helical" evidence="1">
    <location>
        <begin position="84"/>
        <end position="102"/>
    </location>
</feature>
<name>M4RG66_9BIFI</name>
<evidence type="ECO:0000313" key="2">
    <source>
        <dbReference type="EMBL" id="AGH41553.1"/>
    </source>
</evidence>
<dbReference type="TCDB" id="9.B.28.1.10">
    <property type="family name" value="the putative essential component of the musefgki abc transporter, musi (musi) family"/>
</dbReference>
<feature type="transmembrane region" description="Helical" evidence="1">
    <location>
        <begin position="12"/>
        <end position="40"/>
    </location>
</feature>
<feature type="transmembrane region" description="Helical" evidence="1">
    <location>
        <begin position="180"/>
        <end position="199"/>
    </location>
</feature>
<proteinExistence type="predicted"/>
<dbReference type="AlphaFoldDB" id="M4RG66"/>
<keyword evidence="3" id="KW-1185">Reference proteome</keyword>
<reference evidence="2 3" key="1">
    <citation type="journal article" date="2013" name="Genome Announc.">
        <title>Complete Genome Sequence of the Probiotic Bifidobacterium thermophilum Strain RBL67.</title>
        <authorList>
            <person name="Jans C."/>
            <person name="Lacroix C."/>
            <person name="Follador R."/>
            <person name="Stevens M.J."/>
        </authorList>
    </citation>
    <scope>NUCLEOTIDE SEQUENCE [LARGE SCALE GENOMIC DNA]</scope>
    <source>
        <strain evidence="2 3">RBL67</strain>
    </source>
</reference>
<sequence length="233" mass="26206">MLRSFALGYERFCRVVLMIAVTHVAFLVHTLMGVVIIGLFPSISATYTTYRTWLLSEDHSWSIHETWTVFHRAWKDDLAVANRFGWPQALLWALLIFDYWVVNFHDAGKLGYASAGVLLIGIVFYGLFSSLSWALKANFDESGWWITRMTLQMVIARPLCSLCLTILFILTVCSWMTWPGLIPAFGVALPVFFVMIVVGKLGKVPGMTRPEDEGESTNDGSRLLMQATGTANK</sequence>
<dbReference type="HOGENOM" id="CLU_085717_0_0_11"/>
<dbReference type="EMBL" id="CP004346">
    <property type="protein sequence ID" value="AGH41553.1"/>
    <property type="molecule type" value="Genomic_DNA"/>
</dbReference>
<keyword evidence="1" id="KW-1133">Transmembrane helix</keyword>
<feature type="transmembrane region" description="Helical" evidence="1">
    <location>
        <begin position="114"/>
        <end position="135"/>
    </location>
</feature>
<evidence type="ECO:0000256" key="1">
    <source>
        <dbReference type="SAM" id="Phobius"/>
    </source>
</evidence>
<protein>
    <submittedName>
        <fullName evidence="2">Drug resistance transporter, EmrB/QacA subfamily protein</fullName>
    </submittedName>
</protein>
<dbReference type="RefSeq" id="WP_015450810.1">
    <property type="nucleotide sequence ID" value="NC_020546.1"/>
</dbReference>
<dbReference type="eggNOG" id="COG5578">
    <property type="taxonomic scope" value="Bacteria"/>
</dbReference>
<dbReference type="Pfam" id="PF04854">
    <property type="entry name" value="DUF624"/>
    <property type="match status" value="1"/>
</dbReference>
<keyword evidence="1" id="KW-0812">Transmembrane</keyword>
<gene>
    <name evidence="2" type="ORF">D805_1286</name>
</gene>
<organism evidence="2 3">
    <name type="scientific">Bifidobacterium thermophilum RBL67</name>
    <dbReference type="NCBI Taxonomy" id="1254439"/>
    <lineage>
        <taxon>Bacteria</taxon>
        <taxon>Bacillati</taxon>
        <taxon>Actinomycetota</taxon>
        <taxon>Actinomycetes</taxon>
        <taxon>Bifidobacteriales</taxon>
        <taxon>Bifidobacteriaceae</taxon>
        <taxon>Bifidobacterium</taxon>
    </lineage>
</organism>
<keyword evidence="1" id="KW-0472">Membrane</keyword>
<evidence type="ECO:0000313" key="3">
    <source>
        <dbReference type="Proteomes" id="UP000011835"/>
    </source>
</evidence>
<accession>M4RG66</accession>
<dbReference type="Proteomes" id="UP000011835">
    <property type="component" value="Chromosome"/>
</dbReference>
<feature type="transmembrane region" description="Helical" evidence="1">
    <location>
        <begin position="155"/>
        <end position="173"/>
    </location>
</feature>